<dbReference type="EMBL" id="CASHSV030000513">
    <property type="protein sequence ID" value="CAJ2665919.1"/>
    <property type="molecule type" value="Genomic_DNA"/>
</dbReference>
<sequence>MKRKRKRTSSARNSSSSQQTVTSYYLPDECWESIFRFVIYDDEENRHYLNSLSLVSKQFLSITNSVLFSFTISSHTDLNVLFKRFTNLNSLKLTSYEVDKYLIKISCFPRKLTSLYISYYSTIPTNVLRAFSQKITTLTSLTCYPNHSLDASGLFLIAECFPLLQELDLSYQYGWKNYSSYVGVVEALSLALIKLRKVNFSGFPINNQSLFHLFNNFVDYITDELLYSIAREVLPLMRLDLQHCTNYSYNGILCLLSNCQGIKYLDLQGAYFLEDEHVVELSSLLRDLEFINLSLCTKLTKSAMFTLTKNCPSLGEIKMELIGSKSVHNSDSFVEFGVRPQLKSLNLGLNSWLSNESIIMFASVFPNLQLLDLRSFNSLNDISEGICEVLRKCSKIRHLNLNGCSRVNLLGLNFVVPNLEVLNLSGTMVNNETLYVISKSCCGLLKLLLDKCKYVTQKGVKYVLENCTKLRKIMVRKIHLSTENKKFLLQLIRNSRHGCYIHYYS</sequence>
<gene>
    <name evidence="1" type="ORF">MILVUS5_LOCUS30799</name>
</gene>
<reference evidence="1" key="1">
    <citation type="submission" date="2023-10" db="EMBL/GenBank/DDBJ databases">
        <authorList>
            <person name="Rodriguez Cubillos JULIANA M."/>
            <person name="De Vega J."/>
        </authorList>
    </citation>
    <scope>NUCLEOTIDE SEQUENCE</scope>
</reference>
<protein>
    <submittedName>
        <fullName evidence="1">Uncharacterized protein</fullName>
    </submittedName>
</protein>
<evidence type="ECO:0000313" key="2">
    <source>
        <dbReference type="Proteomes" id="UP001177021"/>
    </source>
</evidence>
<accession>A0ACB0LC08</accession>
<keyword evidence="2" id="KW-1185">Reference proteome</keyword>
<evidence type="ECO:0000313" key="1">
    <source>
        <dbReference type="EMBL" id="CAJ2665919.1"/>
    </source>
</evidence>
<comment type="caution">
    <text evidence="1">The sequence shown here is derived from an EMBL/GenBank/DDBJ whole genome shotgun (WGS) entry which is preliminary data.</text>
</comment>
<organism evidence="1 2">
    <name type="scientific">Trifolium pratense</name>
    <name type="common">Red clover</name>
    <dbReference type="NCBI Taxonomy" id="57577"/>
    <lineage>
        <taxon>Eukaryota</taxon>
        <taxon>Viridiplantae</taxon>
        <taxon>Streptophyta</taxon>
        <taxon>Embryophyta</taxon>
        <taxon>Tracheophyta</taxon>
        <taxon>Spermatophyta</taxon>
        <taxon>Magnoliopsida</taxon>
        <taxon>eudicotyledons</taxon>
        <taxon>Gunneridae</taxon>
        <taxon>Pentapetalae</taxon>
        <taxon>rosids</taxon>
        <taxon>fabids</taxon>
        <taxon>Fabales</taxon>
        <taxon>Fabaceae</taxon>
        <taxon>Papilionoideae</taxon>
        <taxon>50 kb inversion clade</taxon>
        <taxon>NPAAA clade</taxon>
        <taxon>Hologalegina</taxon>
        <taxon>IRL clade</taxon>
        <taxon>Trifolieae</taxon>
        <taxon>Trifolium</taxon>
    </lineage>
</organism>
<dbReference type="Proteomes" id="UP001177021">
    <property type="component" value="Unassembled WGS sequence"/>
</dbReference>
<proteinExistence type="predicted"/>
<name>A0ACB0LC08_TRIPR</name>